<name>A0A840ANN7_9HYPH</name>
<dbReference type="Pfam" id="PF00459">
    <property type="entry name" value="Inositol_P"/>
    <property type="match status" value="1"/>
</dbReference>
<feature type="region of interest" description="Disordered" evidence="5">
    <location>
        <begin position="262"/>
        <end position="286"/>
    </location>
</feature>
<comment type="cofactor">
    <cofactor evidence="4">
        <name>Mg(2+)</name>
        <dbReference type="ChEBI" id="CHEBI:18420"/>
    </cofactor>
</comment>
<dbReference type="GO" id="GO:0006020">
    <property type="term" value="P:inositol metabolic process"/>
    <property type="evidence" value="ECO:0007669"/>
    <property type="project" value="TreeGrafter"/>
</dbReference>
<comment type="similarity">
    <text evidence="1">Belongs to the inositol monophosphatase superfamily.</text>
</comment>
<dbReference type="RefSeq" id="WP_183398143.1">
    <property type="nucleotide sequence ID" value="NZ_JACIDS010000002.1"/>
</dbReference>
<evidence type="ECO:0000256" key="1">
    <source>
        <dbReference type="ARBA" id="ARBA00009759"/>
    </source>
</evidence>
<dbReference type="EC" id="3.1.3.25" evidence="6"/>
<dbReference type="InterPro" id="IPR020550">
    <property type="entry name" value="Inositol_monophosphatase_CS"/>
</dbReference>
<sequence>MPEPDTLAQDRRADLELLVSAAREAGEIAKGFFGRSPQIWTKAHDSPVTEADLAADRFLFERLVGARPDYGWLSEETADTPERLSRRRVFVVDPIDGTRGFIEGSPDWCVSVAIVEDGIPVVAALAVPTRAEWFEAVSGGGAKLNGEPISVATQPGAPLRFAGPMRHMRALSGEGLAFGERRITPSLAYRITLVAAGRLDLATASPNAHDWDLAAADLLVHEAGGTLCTAAGEAVRYNRAEPRHPALLAGVSGLVARAEAAVREAEQRSEDRRRADSTHASGAGTS</sequence>
<feature type="compositionally biased region" description="Basic and acidic residues" evidence="5">
    <location>
        <begin position="262"/>
        <end position="277"/>
    </location>
</feature>
<comment type="caution">
    <text evidence="6">The sequence shown here is derived from an EMBL/GenBank/DDBJ whole genome shotgun (WGS) entry which is preliminary data.</text>
</comment>
<proteinExistence type="inferred from homology"/>
<dbReference type="SUPFAM" id="SSF56655">
    <property type="entry name" value="Carbohydrate phosphatase"/>
    <property type="match status" value="1"/>
</dbReference>
<dbReference type="GO" id="GO:0046854">
    <property type="term" value="P:phosphatidylinositol phosphate biosynthetic process"/>
    <property type="evidence" value="ECO:0007669"/>
    <property type="project" value="InterPro"/>
</dbReference>
<dbReference type="EMBL" id="JACIDS010000002">
    <property type="protein sequence ID" value="MBB3930491.1"/>
    <property type="molecule type" value="Genomic_DNA"/>
</dbReference>
<protein>
    <submittedName>
        <fullName evidence="6">Myo-inositol-1(Or 4)-monophosphatase</fullName>
        <ecNumber evidence="6">3.1.3.25</ecNumber>
    </submittedName>
</protein>
<accession>A0A840ANN7</accession>
<dbReference type="GO" id="GO:0007165">
    <property type="term" value="P:signal transduction"/>
    <property type="evidence" value="ECO:0007669"/>
    <property type="project" value="TreeGrafter"/>
</dbReference>
<keyword evidence="6" id="KW-0378">Hydrolase</keyword>
<feature type="binding site" evidence="4">
    <location>
        <position position="93"/>
    </location>
    <ligand>
        <name>Mg(2+)</name>
        <dbReference type="ChEBI" id="CHEBI:18420"/>
        <label>2</label>
    </ligand>
</feature>
<evidence type="ECO:0000256" key="3">
    <source>
        <dbReference type="ARBA" id="ARBA00022842"/>
    </source>
</evidence>
<dbReference type="PANTHER" id="PTHR20854">
    <property type="entry name" value="INOSITOL MONOPHOSPHATASE"/>
    <property type="match status" value="1"/>
</dbReference>
<dbReference type="Gene3D" id="3.40.190.80">
    <property type="match status" value="1"/>
</dbReference>
<evidence type="ECO:0000313" key="6">
    <source>
        <dbReference type="EMBL" id="MBB3930491.1"/>
    </source>
</evidence>
<keyword evidence="3 4" id="KW-0460">Magnesium</keyword>
<keyword evidence="7" id="KW-1185">Reference proteome</keyword>
<dbReference type="GO" id="GO:0008934">
    <property type="term" value="F:inositol monophosphate 1-phosphatase activity"/>
    <property type="evidence" value="ECO:0007669"/>
    <property type="project" value="TreeGrafter"/>
</dbReference>
<gene>
    <name evidence="6" type="ORF">GGR25_001530</name>
</gene>
<dbReference type="PANTHER" id="PTHR20854:SF4">
    <property type="entry name" value="INOSITOL-1-MONOPHOSPHATASE-RELATED"/>
    <property type="match status" value="1"/>
</dbReference>
<dbReference type="PRINTS" id="PR00377">
    <property type="entry name" value="IMPHPHTASES"/>
</dbReference>
<keyword evidence="2 4" id="KW-0479">Metal-binding</keyword>
<feature type="binding site" evidence="4">
    <location>
        <position position="96"/>
    </location>
    <ligand>
        <name>Mg(2+)</name>
        <dbReference type="ChEBI" id="CHEBI:18420"/>
        <label>1</label>
        <note>catalytic</note>
    </ligand>
</feature>
<dbReference type="GO" id="GO:0046872">
    <property type="term" value="F:metal ion binding"/>
    <property type="evidence" value="ECO:0007669"/>
    <property type="project" value="UniProtKB-KW"/>
</dbReference>
<dbReference type="PROSITE" id="PS00630">
    <property type="entry name" value="IMP_2"/>
    <property type="match status" value="1"/>
</dbReference>
<evidence type="ECO:0000256" key="2">
    <source>
        <dbReference type="ARBA" id="ARBA00022723"/>
    </source>
</evidence>
<evidence type="ECO:0000256" key="5">
    <source>
        <dbReference type="SAM" id="MobiDB-lite"/>
    </source>
</evidence>
<dbReference type="Gene3D" id="3.30.540.10">
    <property type="entry name" value="Fructose-1,6-Bisphosphatase, subunit A, domain 1"/>
    <property type="match status" value="1"/>
</dbReference>
<dbReference type="Proteomes" id="UP000553963">
    <property type="component" value="Unassembled WGS sequence"/>
</dbReference>
<dbReference type="InterPro" id="IPR000760">
    <property type="entry name" value="Inositol_monophosphatase-like"/>
</dbReference>
<dbReference type="AlphaFoldDB" id="A0A840ANN7"/>
<evidence type="ECO:0000256" key="4">
    <source>
        <dbReference type="PIRSR" id="PIRSR600760-2"/>
    </source>
</evidence>
<reference evidence="6 7" key="1">
    <citation type="submission" date="2020-08" db="EMBL/GenBank/DDBJ databases">
        <title>Genomic Encyclopedia of Type Strains, Phase IV (KMG-IV): sequencing the most valuable type-strain genomes for metagenomic binning, comparative biology and taxonomic classification.</title>
        <authorList>
            <person name="Goeker M."/>
        </authorList>
    </citation>
    <scope>NUCLEOTIDE SEQUENCE [LARGE SCALE GENOMIC DNA]</scope>
    <source>
        <strain evidence="6 7">DSM 25966</strain>
    </source>
</reference>
<organism evidence="6 7">
    <name type="scientific">Kaistia hirudinis</name>
    <dbReference type="NCBI Taxonomy" id="1293440"/>
    <lineage>
        <taxon>Bacteria</taxon>
        <taxon>Pseudomonadati</taxon>
        <taxon>Pseudomonadota</taxon>
        <taxon>Alphaproteobacteria</taxon>
        <taxon>Hyphomicrobiales</taxon>
        <taxon>Kaistiaceae</taxon>
        <taxon>Kaistia</taxon>
    </lineage>
</organism>
<feature type="binding site" evidence="4">
    <location>
        <position position="75"/>
    </location>
    <ligand>
        <name>Mg(2+)</name>
        <dbReference type="ChEBI" id="CHEBI:18420"/>
        <label>1</label>
        <note>catalytic</note>
    </ligand>
</feature>
<feature type="binding site" evidence="4">
    <location>
        <position position="212"/>
    </location>
    <ligand>
        <name>Mg(2+)</name>
        <dbReference type="ChEBI" id="CHEBI:18420"/>
        <label>1</label>
        <note>catalytic</note>
    </ligand>
</feature>
<dbReference type="CDD" id="cd01638">
    <property type="entry name" value="CysQ"/>
    <property type="match status" value="1"/>
</dbReference>
<feature type="binding site" evidence="4">
    <location>
        <position position="95"/>
    </location>
    <ligand>
        <name>Mg(2+)</name>
        <dbReference type="ChEBI" id="CHEBI:18420"/>
        <label>1</label>
        <note>catalytic</note>
    </ligand>
</feature>
<evidence type="ECO:0000313" key="7">
    <source>
        <dbReference type="Proteomes" id="UP000553963"/>
    </source>
</evidence>